<dbReference type="InterPro" id="IPR019734">
    <property type="entry name" value="TPR_rpt"/>
</dbReference>
<evidence type="ECO:0000313" key="4">
    <source>
        <dbReference type="Proteomes" id="UP000233256"/>
    </source>
</evidence>
<dbReference type="EMBL" id="PGXC01000003">
    <property type="protein sequence ID" value="PKK91128.1"/>
    <property type="molecule type" value="Genomic_DNA"/>
</dbReference>
<accession>A0A2N1PS06</accession>
<dbReference type="SMART" id="SM00028">
    <property type="entry name" value="TPR"/>
    <property type="match status" value="12"/>
</dbReference>
<feature type="repeat" description="TPR" evidence="1">
    <location>
        <begin position="757"/>
        <end position="790"/>
    </location>
</feature>
<dbReference type="Gene3D" id="1.25.40.10">
    <property type="entry name" value="Tetratricopeptide repeat domain"/>
    <property type="match status" value="3"/>
</dbReference>
<protein>
    <recommendedName>
        <fullName evidence="2">NB-ARC domain-containing protein</fullName>
    </recommendedName>
</protein>
<evidence type="ECO:0000259" key="2">
    <source>
        <dbReference type="Pfam" id="PF00931"/>
    </source>
</evidence>
<dbReference type="SUPFAM" id="SSF48452">
    <property type="entry name" value="TPR-like"/>
    <property type="match status" value="3"/>
</dbReference>
<dbReference type="GO" id="GO:0043531">
    <property type="term" value="F:ADP binding"/>
    <property type="evidence" value="ECO:0007669"/>
    <property type="project" value="InterPro"/>
</dbReference>
<feature type="domain" description="NB-ARC" evidence="2">
    <location>
        <begin position="31"/>
        <end position="154"/>
    </location>
</feature>
<dbReference type="PANTHER" id="PTHR10098">
    <property type="entry name" value="RAPSYN-RELATED"/>
    <property type="match status" value="1"/>
</dbReference>
<dbReference type="Pfam" id="PF13176">
    <property type="entry name" value="TPR_7"/>
    <property type="match status" value="1"/>
</dbReference>
<dbReference type="InterPro" id="IPR002182">
    <property type="entry name" value="NB-ARC"/>
</dbReference>
<dbReference type="Gene3D" id="3.40.50.300">
    <property type="entry name" value="P-loop containing nucleotide triphosphate hydrolases"/>
    <property type="match status" value="1"/>
</dbReference>
<dbReference type="Pfam" id="PF13424">
    <property type="entry name" value="TPR_12"/>
    <property type="match status" value="2"/>
</dbReference>
<organism evidence="3 4">
    <name type="scientific">Candidatus Wallbacteria bacterium HGW-Wallbacteria-1</name>
    <dbReference type="NCBI Taxonomy" id="2013854"/>
    <lineage>
        <taxon>Bacteria</taxon>
        <taxon>Candidatus Walliibacteriota</taxon>
    </lineage>
</organism>
<dbReference type="InterPro" id="IPR027417">
    <property type="entry name" value="P-loop_NTPase"/>
</dbReference>
<evidence type="ECO:0000256" key="1">
    <source>
        <dbReference type="PROSITE-ProRule" id="PRU00339"/>
    </source>
</evidence>
<feature type="repeat" description="TPR" evidence="1">
    <location>
        <begin position="597"/>
        <end position="630"/>
    </location>
</feature>
<dbReference type="Proteomes" id="UP000233256">
    <property type="component" value="Unassembled WGS sequence"/>
</dbReference>
<evidence type="ECO:0000313" key="3">
    <source>
        <dbReference type="EMBL" id="PKK91128.1"/>
    </source>
</evidence>
<dbReference type="PROSITE" id="PS50005">
    <property type="entry name" value="TPR"/>
    <property type="match status" value="2"/>
</dbReference>
<keyword evidence="1" id="KW-0802">TPR repeat</keyword>
<proteinExistence type="predicted"/>
<comment type="caution">
    <text evidence="3">The sequence shown here is derived from an EMBL/GenBank/DDBJ whole genome shotgun (WGS) entry which is preliminary data.</text>
</comment>
<dbReference type="InterPro" id="IPR011990">
    <property type="entry name" value="TPR-like_helical_dom_sf"/>
</dbReference>
<dbReference type="AlphaFoldDB" id="A0A2N1PS06"/>
<reference evidence="3 4" key="1">
    <citation type="journal article" date="2017" name="ISME J.">
        <title>Potential for microbial H2 and metal transformations associated with novel bacteria and archaea in deep terrestrial subsurface sediments.</title>
        <authorList>
            <person name="Hernsdorf A.W."/>
            <person name="Amano Y."/>
            <person name="Miyakawa K."/>
            <person name="Ise K."/>
            <person name="Suzuki Y."/>
            <person name="Anantharaman K."/>
            <person name="Probst A."/>
            <person name="Burstein D."/>
            <person name="Thomas B.C."/>
            <person name="Banfield J.F."/>
        </authorList>
    </citation>
    <scope>NUCLEOTIDE SEQUENCE [LARGE SCALE GENOMIC DNA]</scope>
    <source>
        <strain evidence="3">HGW-Wallbacteria-1</strain>
    </source>
</reference>
<name>A0A2N1PS06_9BACT</name>
<gene>
    <name evidence="3" type="ORF">CVV64_05000</name>
</gene>
<dbReference type="Pfam" id="PF00931">
    <property type="entry name" value="NB-ARC"/>
    <property type="match status" value="1"/>
</dbReference>
<dbReference type="SUPFAM" id="SSF52540">
    <property type="entry name" value="P-loop containing nucleoside triphosphate hydrolases"/>
    <property type="match status" value="1"/>
</dbReference>
<sequence>MADLIAPVHGIFIGRCDELDSFEANFSKFALFSIIGIPGIGKTTLMDRIGRSLVTKGFELAWIFCSERLHLDTFLIQMNKWLIKFGDNSFTNVLNSEGMSIVEKGEKLISILSTRKTALCIDDFHLVRDSEVLNFMSLAARDLTSSKILFTSRRKIHFPMEPDFWEITLHGFNGGDGAAFFRGLLASGGGYSDLSEEDALRIVELTEGHILSLRLIATLLLKGNELEHMFNEWGSLRPQLGENLVELLKRSMTETELRVLEILSTFHRPPLPDDLYAAMLSMNLGDDSQEILRSLEDMFVISYRDRRIFLHQAIRDYLHLGMKPGDIAEISLVCARNFMKQAKNSEGPEITLEAIYQFMKAQAFDEAVTALVTIREDLFNTGNKGELTSLINALASRISPLPVPLRLMEARLLIPLGKAVEATRILQELSSEASSPAEKLEVCKYLGTSHVTMGDNIAAMRCFRQCLELATTLRDSHEITLAHWMIGCIHSNQRNLLLALTTFQKCLEQCNDPFLKAKILSSMGVTFTALDRYDKAFDALYEALITFDRLNQKALMTFTKCNIGHLLVKKGELEDARKFSEEGLDMALGLGDSRLVHFALKNLGSAYEGMGDYSMAWVYYEKAMTIADKFGNPHLIASVGVSMANCSMEQGEYSLALQLLDKSWEIYRKIDDQPMMAAILSKKARIMSRMGEYQEAMTLIDSAYETQQSTNDKSELANLFTLKGNILKDRGNLKQARELFEKGLTIYNQIESITGLARIYHQLGALSFVEEDYDAAMKNYCHALRLAKKSDLKTLVQEIVGGITEIHIRTGKFEKARVLMEVSQRECRRIGSKKTSSFLFAQMGKLHSITGDYDSAFNFLGRARTLKEETGDIRGIVRLSILMGDLLYTTGKREEAMAEYQKGLHLAEEKRFNADKAMLKINIGKTLASLNRYQEAILHLKNALLTIENTNDVFLIGQTHGILYKLFEKRKMKEKENFHSRKYQSFKRKLSQEKQNILEKLVEGVAL</sequence>